<name>A0ABT3FN08_9BACT</name>
<dbReference type="NCBIfam" id="TIGR02595">
    <property type="entry name" value="PEP_CTERM"/>
    <property type="match status" value="1"/>
</dbReference>
<protein>
    <submittedName>
        <fullName evidence="3">PEP-CTERM sorting domain-containing protein</fullName>
    </submittedName>
</protein>
<organism evidence="3 4">
    <name type="scientific">Luteolibacter flavescens</name>
    <dbReference type="NCBI Taxonomy" id="1859460"/>
    <lineage>
        <taxon>Bacteria</taxon>
        <taxon>Pseudomonadati</taxon>
        <taxon>Verrucomicrobiota</taxon>
        <taxon>Verrucomicrobiia</taxon>
        <taxon>Verrucomicrobiales</taxon>
        <taxon>Verrucomicrobiaceae</taxon>
        <taxon>Luteolibacter</taxon>
    </lineage>
</organism>
<comment type="caution">
    <text evidence="3">The sequence shown here is derived from an EMBL/GenBank/DDBJ whole genome shotgun (WGS) entry which is preliminary data.</text>
</comment>
<accession>A0ABT3FN08</accession>
<dbReference type="EMBL" id="JAPDDS010000004">
    <property type="protein sequence ID" value="MCW1884956.1"/>
    <property type="molecule type" value="Genomic_DNA"/>
</dbReference>
<proteinExistence type="predicted"/>
<reference evidence="3 4" key="1">
    <citation type="submission" date="2022-10" db="EMBL/GenBank/DDBJ databases">
        <title>Luteolibacter flavescens strain MCCC 1K03193, whole genome shotgun sequencing project.</title>
        <authorList>
            <person name="Zhao G."/>
            <person name="Shen L."/>
        </authorList>
    </citation>
    <scope>NUCLEOTIDE SEQUENCE [LARGE SCALE GENOMIC DNA]</scope>
    <source>
        <strain evidence="3 4">MCCC 1K03193</strain>
    </source>
</reference>
<dbReference type="Proteomes" id="UP001207930">
    <property type="component" value="Unassembled WGS sequence"/>
</dbReference>
<evidence type="ECO:0000313" key="4">
    <source>
        <dbReference type="Proteomes" id="UP001207930"/>
    </source>
</evidence>
<evidence type="ECO:0000259" key="2">
    <source>
        <dbReference type="Pfam" id="PF07589"/>
    </source>
</evidence>
<evidence type="ECO:0000313" key="3">
    <source>
        <dbReference type="EMBL" id="MCW1884956.1"/>
    </source>
</evidence>
<feature type="signal peptide" evidence="1">
    <location>
        <begin position="1"/>
        <end position="26"/>
    </location>
</feature>
<dbReference type="RefSeq" id="WP_264500913.1">
    <property type="nucleotide sequence ID" value="NZ_JAPDDS010000004.1"/>
</dbReference>
<sequence length="279" mass="28185">MKPNSLTKCGLLLGSLLALTAPSAMAAWTFPNGNLLLGFQASGGQGSTTNVFFDLGSATAFRDNPNQGLLGNIGADLAAAYGANWYSRTDLHFGVVGNLNFAPNSGLGSAAAVDGDPSRTFYVSAPTIDIGSGALQTGQTGNSLGVAGNYFAGQEAMVRTLTATANGTVSITQGANPTEWANGWTTWNTVGGSSYSTLAGIQDTFGQSGSVNYLDIQRIISTNTGANPAGTVGTGAWVGTIGIGNDGSLYAIPEPSAMALAGLAGIAAAFRRRRTSAKA</sequence>
<feature type="chain" id="PRO_5045996410" evidence="1">
    <location>
        <begin position="27"/>
        <end position="279"/>
    </location>
</feature>
<gene>
    <name evidence="3" type="ORF">OKA04_09470</name>
</gene>
<dbReference type="Pfam" id="PF07589">
    <property type="entry name" value="PEP-CTERM"/>
    <property type="match status" value="1"/>
</dbReference>
<keyword evidence="4" id="KW-1185">Reference proteome</keyword>
<keyword evidence="1" id="KW-0732">Signal</keyword>
<feature type="domain" description="Ice-binding protein C-terminal" evidence="2">
    <location>
        <begin position="251"/>
        <end position="273"/>
    </location>
</feature>
<evidence type="ECO:0000256" key="1">
    <source>
        <dbReference type="SAM" id="SignalP"/>
    </source>
</evidence>
<dbReference type="InterPro" id="IPR013424">
    <property type="entry name" value="Ice-binding_C"/>
</dbReference>